<dbReference type="CDD" id="cd00834">
    <property type="entry name" value="KAS_I_II"/>
    <property type="match status" value="1"/>
</dbReference>
<dbReference type="Gene3D" id="3.40.47.10">
    <property type="match status" value="2"/>
</dbReference>
<comment type="similarity">
    <text evidence="2 4">Belongs to the thiolase-like superfamily. Beta-ketoacyl-ACP synthases family.</text>
</comment>
<dbReference type="NCBIfam" id="NF006618">
    <property type="entry name" value="PRK09185.1"/>
    <property type="match status" value="1"/>
</dbReference>
<accession>A0ABT3I9N3</accession>
<dbReference type="SUPFAM" id="SSF53901">
    <property type="entry name" value="Thiolase-like"/>
    <property type="match status" value="1"/>
</dbReference>
<evidence type="ECO:0000256" key="3">
    <source>
        <dbReference type="ARBA" id="ARBA00022679"/>
    </source>
</evidence>
<dbReference type="InterPro" id="IPR014030">
    <property type="entry name" value="Ketoacyl_synth_N"/>
</dbReference>
<name>A0ABT3I9N3_9GAMM</name>
<comment type="pathway">
    <text evidence="1">Lipid metabolism; fatty acid biosynthesis.</text>
</comment>
<dbReference type="PROSITE" id="PS52004">
    <property type="entry name" value="KS3_2"/>
    <property type="match status" value="1"/>
</dbReference>
<proteinExistence type="inferred from homology"/>
<dbReference type="Proteomes" id="UP001163714">
    <property type="component" value="Unassembled WGS sequence"/>
</dbReference>
<evidence type="ECO:0000256" key="4">
    <source>
        <dbReference type="RuleBase" id="RU003694"/>
    </source>
</evidence>
<keyword evidence="7" id="KW-1185">Reference proteome</keyword>
<gene>
    <name evidence="6" type="ORF">OHT75_09555</name>
</gene>
<sequence>MTGIGITHIGLCTPLGNCAESVLTRLLQGDTSAMQWRDDLLFDKSTLVGVVNNNDLLSIPEHLQEFACRNNRLLHTAAMQIYAEVQSAKQRFGAKRIGVILGSSTSGISKGEIALRYRAEQGCFPPDYHYSQQELGSTSFYLQKLFELQGPCYTISTACSSSAKVFAAAKRLLQADLCDMVIVGGADSLCQLTLNGFSALESVSAGQCNPFSANRDGINIGEGAALFTLEKTPTQVMLVGVGESADAHHISAPHPQGSGAIAAMKQALEDANLSIHDIDYINLHGTATPKNDAMESRAVAALFKDNIPPCSSTKPLVGHLLGAAGAIEAAFCYLILSDLNIHHALPPQLWDGQVDTNDPSLPLVTQGQKATSLHYAMSNSFAFGGSNASIIFAKKPQQGLNK</sequence>
<reference evidence="6" key="1">
    <citation type="submission" date="2022-10" db="EMBL/GenBank/DDBJ databases">
        <title>Shewanella flava sp. nov, isolated from the estuary of the Fenhe River into the Yellow River.</title>
        <authorList>
            <person name="Li Y."/>
        </authorList>
    </citation>
    <scope>NUCLEOTIDE SEQUENCE</scope>
    <source>
        <strain evidence="6">FYR11-62</strain>
    </source>
</reference>
<evidence type="ECO:0000259" key="5">
    <source>
        <dbReference type="PROSITE" id="PS52004"/>
    </source>
</evidence>
<dbReference type="InterPro" id="IPR016039">
    <property type="entry name" value="Thiolase-like"/>
</dbReference>
<organism evidence="6 7">
    <name type="scientific">Shewanella subflava</name>
    <dbReference type="NCBI Taxonomy" id="2986476"/>
    <lineage>
        <taxon>Bacteria</taxon>
        <taxon>Pseudomonadati</taxon>
        <taxon>Pseudomonadota</taxon>
        <taxon>Gammaproteobacteria</taxon>
        <taxon>Alteromonadales</taxon>
        <taxon>Shewanellaceae</taxon>
        <taxon>Shewanella</taxon>
    </lineage>
</organism>
<keyword evidence="3 4" id="KW-0808">Transferase</keyword>
<dbReference type="PROSITE" id="PS00606">
    <property type="entry name" value="KS3_1"/>
    <property type="match status" value="1"/>
</dbReference>
<dbReference type="InterPro" id="IPR014031">
    <property type="entry name" value="Ketoacyl_synth_C"/>
</dbReference>
<dbReference type="InterPro" id="IPR000794">
    <property type="entry name" value="Beta-ketoacyl_synthase"/>
</dbReference>
<dbReference type="PANTHER" id="PTHR11712">
    <property type="entry name" value="POLYKETIDE SYNTHASE-RELATED"/>
    <property type="match status" value="1"/>
</dbReference>
<dbReference type="InterPro" id="IPR020841">
    <property type="entry name" value="PKS_Beta-ketoAc_synthase_dom"/>
</dbReference>
<evidence type="ECO:0000256" key="1">
    <source>
        <dbReference type="ARBA" id="ARBA00005194"/>
    </source>
</evidence>
<dbReference type="SMART" id="SM00825">
    <property type="entry name" value="PKS_KS"/>
    <property type="match status" value="1"/>
</dbReference>
<dbReference type="Pfam" id="PF00109">
    <property type="entry name" value="ketoacyl-synt"/>
    <property type="match status" value="1"/>
</dbReference>
<comment type="caution">
    <text evidence="6">The sequence shown here is derived from an EMBL/GenBank/DDBJ whole genome shotgun (WGS) entry which is preliminary data.</text>
</comment>
<dbReference type="RefSeq" id="WP_264726251.1">
    <property type="nucleotide sequence ID" value="NZ_JAPDMX010000024.1"/>
</dbReference>
<dbReference type="EMBL" id="JAPDMX010000024">
    <property type="protein sequence ID" value="MCW3172723.1"/>
    <property type="molecule type" value="Genomic_DNA"/>
</dbReference>
<feature type="domain" description="Ketosynthase family 3 (KS3)" evidence="5">
    <location>
        <begin position="1"/>
        <end position="394"/>
    </location>
</feature>
<evidence type="ECO:0000313" key="7">
    <source>
        <dbReference type="Proteomes" id="UP001163714"/>
    </source>
</evidence>
<dbReference type="Pfam" id="PF02801">
    <property type="entry name" value="Ketoacyl-synt_C"/>
    <property type="match status" value="1"/>
</dbReference>
<protein>
    <submittedName>
        <fullName evidence="6">Beta-ketoacyl-[acyl-carrier-protein] synthase family protein</fullName>
    </submittedName>
</protein>
<dbReference type="PANTHER" id="PTHR11712:SF320">
    <property type="entry name" value="BETA-KETOACYL SYNTHASE"/>
    <property type="match status" value="1"/>
</dbReference>
<evidence type="ECO:0000256" key="2">
    <source>
        <dbReference type="ARBA" id="ARBA00008467"/>
    </source>
</evidence>
<dbReference type="InterPro" id="IPR018201">
    <property type="entry name" value="Ketoacyl_synth_AS"/>
</dbReference>
<evidence type="ECO:0000313" key="6">
    <source>
        <dbReference type="EMBL" id="MCW3172723.1"/>
    </source>
</evidence>